<dbReference type="PROSITE" id="PS50975">
    <property type="entry name" value="ATP_GRASP"/>
    <property type="match status" value="1"/>
</dbReference>
<gene>
    <name evidence="4" type="ORF">I7X13_04550</name>
</gene>
<name>A0ABS0Q3T0_9BACT</name>
<dbReference type="Proteomes" id="UP000625631">
    <property type="component" value="Unassembled WGS sequence"/>
</dbReference>
<keyword evidence="1" id="KW-0547">Nucleotide-binding</keyword>
<dbReference type="PANTHER" id="PTHR21621:SF0">
    <property type="entry name" value="BETA-CITRYLGLUTAMATE SYNTHASE B-RELATED"/>
    <property type="match status" value="1"/>
</dbReference>
<accession>A0ABS0Q3T0</accession>
<dbReference type="SUPFAM" id="SSF56059">
    <property type="entry name" value="Glutathione synthetase ATP-binding domain-like"/>
    <property type="match status" value="1"/>
</dbReference>
<keyword evidence="5" id="KW-1185">Reference proteome</keyword>
<evidence type="ECO:0000256" key="2">
    <source>
        <dbReference type="SAM" id="MobiDB-lite"/>
    </source>
</evidence>
<feature type="region of interest" description="Disordered" evidence="2">
    <location>
        <begin position="337"/>
        <end position="398"/>
    </location>
</feature>
<evidence type="ECO:0000256" key="1">
    <source>
        <dbReference type="PROSITE-ProRule" id="PRU00409"/>
    </source>
</evidence>
<feature type="compositionally biased region" description="Low complexity" evidence="2">
    <location>
        <begin position="374"/>
        <end position="392"/>
    </location>
</feature>
<dbReference type="RefSeq" id="WP_198074512.1">
    <property type="nucleotide sequence ID" value="NZ_JAEDAE010000001.1"/>
</dbReference>
<reference evidence="4 5" key="1">
    <citation type="submission" date="2020-12" db="EMBL/GenBank/DDBJ databases">
        <title>Hymenobacter sp.</title>
        <authorList>
            <person name="Kim M.K."/>
        </authorList>
    </citation>
    <scope>NUCLEOTIDE SEQUENCE [LARGE SCALE GENOMIC DNA]</scope>
    <source>
        <strain evidence="4 5">BT442</strain>
    </source>
</reference>
<evidence type="ECO:0000313" key="5">
    <source>
        <dbReference type="Proteomes" id="UP000625631"/>
    </source>
</evidence>
<protein>
    <recommendedName>
        <fullName evidence="3">ATP-grasp domain-containing protein</fullName>
    </recommendedName>
</protein>
<dbReference type="Gene3D" id="3.30.1490.20">
    <property type="entry name" value="ATP-grasp fold, A domain"/>
    <property type="match status" value="1"/>
</dbReference>
<sequence>MKKIGILFGQENTFPQAFVDRVNQKAVDGITAEFVKIEQVEQAVPCGYDVILDRISQDVPFYRAYLKNAALTGTAVINNAFWWSADEKFFNNALAVQLGVPVPKTLLLPSKARPDDTTENSFRNLAMFSWERAFERIGFPAFMKPHSGGGWKSVYKVDNPEEAWRAYDETGQLVMLYQEAIDFDDYFRCYCLGGKHVLIMPYEPRNAPHERYQTTMKTQGEAGQQLLDTIKDYTLRLCQGLGYDFNTVEFAVRGGVPIAIDFGNPAPDADINSVGAENFEWVVEHAALLAIERAQANKAGKTNLTWGSFVQDSVGAAPAKRYTGRGDVQVGQAVTETNDLGATGAPKPAAKKAAPKKAANAPKPVPPTGEVPVAKAPAAKKATAPKAPAAKKPAAKKA</sequence>
<evidence type="ECO:0000313" key="4">
    <source>
        <dbReference type="EMBL" id="MBH8557303.1"/>
    </source>
</evidence>
<proteinExistence type="predicted"/>
<comment type="caution">
    <text evidence="4">The sequence shown here is derived from an EMBL/GenBank/DDBJ whole genome shotgun (WGS) entry which is preliminary data.</text>
</comment>
<dbReference type="InterPro" id="IPR013815">
    <property type="entry name" value="ATP_grasp_subdomain_1"/>
</dbReference>
<dbReference type="EMBL" id="JAEDAE010000001">
    <property type="protein sequence ID" value="MBH8557303.1"/>
    <property type="molecule type" value="Genomic_DNA"/>
</dbReference>
<dbReference type="InterPro" id="IPR011761">
    <property type="entry name" value="ATP-grasp"/>
</dbReference>
<keyword evidence="1" id="KW-0067">ATP-binding</keyword>
<organism evidence="4 5">
    <name type="scientific">Hymenobacter negativus</name>
    <dbReference type="NCBI Taxonomy" id="2795026"/>
    <lineage>
        <taxon>Bacteria</taxon>
        <taxon>Pseudomonadati</taxon>
        <taxon>Bacteroidota</taxon>
        <taxon>Cytophagia</taxon>
        <taxon>Cytophagales</taxon>
        <taxon>Hymenobacteraceae</taxon>
        <taxon>Hymenobacter</taxon>
    </lineage>
</organism>
<feature type="domain" description="ATP-grasp" evidence="3">
    <location>
        <begin position="92"/>
        <end position="292"/>
    </location>
</feature>
<dbReference type="PANTHER" id="PTHR21621">
    <property type="entry name" value="RIBOSOMAL PROTEIN S6 MODIFICATION PROTEIN"/>
    <property type="match status" value="1"/>
</dbReference>
<evidence type="ECO:0000259" key="3">
    <source>
        <dbReference type="PROSITE" id="PS50975"/>
    </source>
</evidence>